<dbReference type="SUPFAM" id="SSF53795">
    <property type="entry name" value="PEP carboxykinase-like"/>
    <property type="match status" value="1"/>
</dbReference>
<organism evidence="1 2">
    <name type="scientific">Paenibacillus mendelii</name>
    <dbReference type="NCBI Taxonomy" id="206163"/>
    <lineage>
        <taxon>Bacteria</taxon>
        <taxon>Bacillati</taxon>
        <taxon>Bacillota</taxon>
        <taxon>Bacilli</taxon>
        <taxon>Bacillales</taxon>
        <taxon>Paenibacillaceae</taxon>
        <taxon>Paenibacillus</taxon>
    </lineage>
</organism>
<dbReference type="RefSeq" id="WP_204817435.1">
    <property type="nucleotide sequence ID" value="NZ_JANHOF010000002.1"/>
</dbReference>
<evidence type="ECO:0000313" key="1">
    <source>
        <dbReference type="EMBL" id="MFC0395953.1"/>
    </source>
</evidence>
<dbReference type="EMBL" id="JBHLVF010000047">
    <property type="protein sequence ID" value="MFC0395953.1"/>
    <property type="molecule type" value="Genomic_DNA"/>
</dbReference>
<accession>A0ABV6JN22</accession>
<reference evidence="1 2" key="1">
    <citation type="submission" date="2024-09" db="EMBL/GenBank/DDBJ databases">
        <authorList>
            <person name="Sun Q."/>
            <person name="Mori K."/>
        </authorList>
    </citation>
    <scope>NUCLEOTIDE SEQUENCE [LARGE SCALE GENOMIC DNA]</scope>
    <source>
        <strain evidence="1 2">CCM 4839</strain>
    </source>
</reference>
<name>A0ABV6JN22_9BACL</name>
<dbReference type="Gene3D" id="3.40.50.300">
    <property type="entry name" value="P-loop containing nucleotide triphosphate hydrolases"/>
    <property type="match status" value="1"/>
</dbReference>
<evidence type="ECO:0000313" key="2">
    <source>
        <dbReference type="Proteomes" id="UP001589818"/>
    </source>
</evidence>
<proteinExistence type="predicted"/>
<protein>
    <submittedName>
        <fullName evidence="1">Aldolase</fullName>
    </submittedName>
</protein>
<dbReference type="Proteomes" id="UP001589818">
    <property type="component" value="Unassembled WGS sequence"/>
</dbReference>
<dbReference type="InterPro" id="IPR027417">
    <property type="entry name" value="P-loop_NTPase"/>
</dbReference>
<gene>
    <name evidence="1" type="ORF">ACFFJ8_31855</name>
</gene>
<comment type="caution">
    <text evidence="1">The sequence shown here is derived from an EMBL/GenBank/DDBJ whole genome shotgun (WGS) entry which is preliminary data.</text>
</comment>
<keyword evidence="2" id="KW-1185">Reference proteome</keyword>
<sequence>MVLTSEKTVYSAFGMRLTSEIALPELTRSVELTEEIDVEVAIGDLSRVWNEERTIYHSFYAVLDDQVLFYIPDTAIFSIQDGRKVIVSPIAGADEKKIRLYLLGTCMGVLLFQRKTFPLHGSAVVIEGKAYAFIGDSGAGKSTLAAAFLSKGYSLLSDDVIAVTLSDEGVPSVVPAYPQQKLWQESIDQLGMESSGYVPLYERDSKKYAIPVVAKFYTEPVPLGGVFELVKTEDDHWEIEPVEKLKRFPMLLYHTYRNHFISLLHLEQWHFATSASIARHVDMFQLRRPTVGFTAHYLASQILQLVSHKEECTNER</sequence>